<organism evidence="1 2">
    <name type="scientific">Amanita muscaria (strain Koide BX008)</name>
    <dbReference type="NCBI Taxonomy" id="946122"/>
    <lineage>
        <taxon>Eukaryota</taxon>
        <taxon>Fungi</taxon>
        <taxon>Dikarya</taxon>
        <taxon>Basidiomycota</taxon>
        <taxon>Agaricomycotina</taxon>
        <taxon>Agaricomycetes</taxon>
        <taxon>Agaricomycetidae</taxon>
        <taxon>Agaricales</taxon>
        <taxon>Pluteineae</taxon>
        <taxon>Amanitaceae</taxon>
        <taxon>Amanita</taxon>
    </lineage>
</organism>
<evidence type="ECO:0000313" key="1">
    <source>
        <dbReference type="EMBL" id="KIL63777.1"/>
    </source>
</evidence>
<dbReference type="HOGENOM" id="CLU_1815315_0_0_1"/>
<evidence type="ECO:0000313" key="2">
    <source>
        <dbReference type="Proteomes" id="UP000054549"/>
    </source>
</evidence>
<sequence length="142" mass="15513">MHSPQRVLLSPLNPLLLSSTSALCTDSAELKLFPHSDQHGTPHCCYFFPLFCISGLSYMAAAGVALDGLLIPGMIDACLRLAPGPTLAASRPRTGLVGGLYKSNTICAHFHFWPQAPVSFRFVSSIIQDLIPYIHHLYYKSI</sequence>
<protein>
    <submittedName>
        <fullName evidence="1">Uncharacterized protein</fullName>
    </submittedName>
</protein>
<dbReference type="AlphaFoldDB" id="A0A0C2WQ40"/>
<dbReference type="InParanoid" id="A0A0C2WQ40"/>
<proteinExistence type="predicted"/>
<name>A0A0C2WQ40_AMAMK</name>
<keyword evidence="2" id="KW-1185">Reference proteome</keyword>
<gene>
    <name evidence="1" type="ORF">M378DRAFT_649375</name>
</gene>
<reference evidence="1 2" key="1">
    <citation type="submission" date="2014-04" db="EMBL/GenBank/DDBJ databases">
        <title>Evolutionary Origins and Diversification of the Mycorrhizal Mutualists.</title>
        <authorList>
            <consortium name="DOE Joint Genome Institute"/>
            <consortium name="Mycorrhizal Genomics Consortium"/>
            <person name="Kohler A."/>
            <person name="Kuo A."/>
            <person name="Nagy L.G."/>
            <person name="Floudas D."/>
            <person name="Copeland A."/>
            <person name="Barry K.W."/>
            <person name="Cichocki N."/>
            <person name="Veneault-Fourrey C."/>
            <person name="LaButti K."/>
            <person name="Lindquist E.A."/>
            <person name="Lipzen A."/>
            <person name="Lundell T."/>
            <person name="Morin E."/>
            <person name="Murat C."/>
            <person name="Riley R."/>
            <person name="Ohm R."/>
            <person name="Sun H."/>
            <person name="Tunlid A."/>
            <person name="Henrissat B."/>
            <person name="Grigoriev I.V."/>
            <person name="Hibbett D.S."/>
            <person name="Martin F."/>
        </authorList>
    </citation>
    <scope>NUCLEOTIDE SEQUENCE [LARGE SCALE GENOMIC DNA]</scope>
    <source>
        <strain evidence="1 2">Koide BX008</strain>
    </source>
</reference>
<accession>A0A0C2WQ40</accession>
<dbReference type="Proteomes" id="UP000054549">
    <property type="component" value="Unassembled WGS sequence"/>
</dbReference>
<dbReference type="EMBL" id="KN818255">
    <property type="protein sequence ID" value="KIL63777.1"/>
    <property type="molecule type" value="Genomic_DNA"/>
</dbReference>